<sequence length="32" mass="3699">MTITSAKSNNKTSLVAIIRENTLTRFEMMFSY</sequence>
<dbReference type="Proteomes" id="UP001151752">
    <property type="component" value="Chromosome 11"/>
</dbReference>
<organism evidence="1 2">
    <name type="scientific">Salix koriyanagi</name>
    <dbReference type="NCBI Taxonomy" id="2511006"/>
    <lineage>
        <taxon>Eukaryota</taxon>
        <taxon>Viridiplantae</taxon>
        <taxon>Streptophyta</taxon>
        <taxon>Embryophyta</taxon>
        <taxon>Tracheophyta</taxon>
        <taxon>Spermatophyta</taxon>
        <taxon>Magnoliopsida</taxon>
        <taxon>eudicotyledons</taxon>
        <taxon>Gunneridae</taxon>
        <taxon>Pentapetalae</taxon>
        <taxon>rosids</taxon>
        <taxon>fabids</taxon>
        <taxon>Malpighiales</taxon>
        <taxon>Salicaceae</taxon>
        <taxon>Saliceae</taxon>
        <taxon>Salix</taxon>
    </lineage>
</organism>
<gene>
    <name evidence="1" type="ORF">OIU74_006855</name>
</gene>
<reference evidence="1" key="1">
    <citation type="submission" date="2022-11" db="EMBL/GenBank/DDBJ databases">
        <authorList>
            <person name="Hyden B.L."/>
            <person name="Feng K."/>
            <person name="Yates T."/>
            <person name="Jawdy S."/>
            <person name="Smart L.B."/>
            <person name="Muchero W."/>
        </authorList>
    </citation>
    <scope>NUCLEOTIDE SEQUENCE</scope>
    <source>
        <tissue evidence="1">Shoot tip</tissue>
    </source>
</reference>
<dbReference type="EMBL" id="JAPFFM010000012">
    <property type="protein sequence ID" value="KAJ6728854.1"/>
    <property type="molecule type" value="Genomic_DNA"/>
</dbReference>
<proteinExistence type="predicted"/>
<keyword evidence="2" id="KW-1185">Reference proteome</keyword>
<feature type="non-terminal residue" evidence="1">
    <location>
        <position position="32"/>
    </location>
</feature>
<accession>A0A9Q0UEX8</accession>
<reference evidence="1" key="2">
    <citation type="journal article" date="2023" name="Int. J. Mol. Sci.">
        <title>De Novo Assembly and Annotation of 11 Diverse Shrub Willow (Salix) Genomes Reveals Novel Gene Organization in Sex-Linked Regions.</title>
        <authorList>
            <person name="Hyden B."/>
            <person name="Feng K."/>
            <person name="Yates T.B."/>
            <person name="Jawdy S."/>
            <person name="Cereghino C."/>
            <person name="Smart L.B."/>
            <person name="Muchero W."/>
        </authorList>
    </citation>
    <scope>NUCLEOTIDE SEQUENCE</scope>
    <source>
        <tissue evidence="1">Shoot tip</tissue>
    </source>
</reference>
<comment type="caution">
    <text evidence="1">The sequence shown here is derived from an EMBL/GenBank/DDBJ whole genome shotgun (WGS) entry which is preliminary data.</text>
</comment>
<evidence type="ECO:0000313" key="1">
    <source>
        <dbReference type="EMBL" id="KAJ6728854.1"/>
    </source>
</evidence>
<dbReference type="AlphaFoldDB" id="A0A9Q0UEX8"/>
<name>A0A9Q0UEX8_9ROSI</name>
<evidence type="ECO:0000313" key="2">
    <source>
        <dbReference type="Proteomes" id="UP001151752"/>
    </source>
</evidence>
<protein>
    <submittedName>
        <fullName evidence="1">Uncharacterized protein</fullName>
    </submittedName>
</protein>